<evidence type="ECO:0000313" key="1">
    <source>
        <dbReference type="EMBL" id="CAH0104401.1"/>
    </source>
</evidence>
<sequence length="61" mass="6826">MPSVVNLGFPQWTPHFRVLAFGDCEDLPRPVSVSLILESDCQSESVRTESQVASKNSLEKY</sequence>
<dbReference type="AlphaFoldDB" id="A0A8J2WJD6"/>
<comment type="caution">
    <text evidence="1">The sequence shown here is derived from an EMBL/GenBank/DDBJ whole genome shotgun (WGS) entry which is preliminary data.</text>
</comment>
<reference evidence="1" key="1">
    <citation type="submission" date="2021-11" db="EMBL/GenBank/DDBJ databases">
        <authorList>
            <person name="Schell T."/>
        </authorList>
    </citation>
    <scope>NUCLEOTIDE SEQUENCE</scope>
    <source>
        <strain evidence="1">M5</strain>
    </source>
</reference>
<accession>A0A8J2WJD6</accession>
<evidence type="ECO:0000313" key="2">
    <source>
        <dbReference type="Proteomes" id="UP000789390"/>
    </source>
</evidence>
<dbReference type="Proteomes" id="UP000789390">
    <property type="component" value="Unassembled WGS sequence"/>
</dbReference>
<keyword evidence="2" id="KW-1185">Reference proteome</keyword>
<gene>
    <name evidence="1" type="ORF">DGAL_LOCUS7303</name>
</gene>
<dbReference type="EMBL" id="CAKKLH010000136">
    <property type="protein sequence ID" value="CAH0104401.1"/>
    <property type="molecule type" value="Genomic_DNA"/>
</dbReference>
<organism evidence="1 2">
    <name type="scientific">Daphnia galeata</name>
    <dbReference type="NCBI Taxonomy" id="27404"/>
    <lineage>
        <taxon>Eukaryota</taxon>
        <taxon>Metazoa</taxon>
        <taxon>Ecdysozoa</taxon>
        <taxon>Arthropoda</taxon>
        <taxon>Crustacea</taxon>
        <taxon>Branchiopoda</taxon>
        <taxon>Diplostraca</taxon>
        <taxon>Cladocera</taxon>
        <taxon>Anomopoda</taxon>
        <taxon>Daphniidae</taxon>
        <taxon>Daphnia</taxon>
    </lineage>
</organism>
<proteinExistence type="predicted"/>
<name>A0A8J2WJD6_9CRUS</name>
<protein>
    <submittedName>
        <fullName evidence="1">Uncharacterized protein</fullName>
    </submittedName>
</protein>